<evidence type="ECO:0000313" key="3">
    <source>
        <dbReference type="EMBL" id="MBB6347767.1"/>
    </source>
</evidence>
<dbReference type="Gene3D" id="3.10.129.10">
    <property type="entry name" value="Hotdog Thioesterase"/>
    <property type="match status" value="1"/>
</dbReference>
<keyword evidence="2 3" id="KW-0456">Lyase</keyword>
<dbReference type="Proteomes" id="UP000583800">
    <property type="component" value="Unassembled WGS sequence"/>
</dbReference>
<dbReference type="InterPro" id="IPR013114">
    <property type="entry name" value="FabA_FabZ"/>
</dbReference>
<organism evidence="3 4">
    <name type="scientific">Nonomuraea muscovyensis</name>
    <dbReference type="NCBI Taxonomy" id="1124761"/>
    <lineage>
        <taxon>Bacteria</taxon>
        <taxon>Bacillati</taxon>
        <taxon>Actinomycetota</taxon>
        <taxon>Actinomycetes</taxon>
        <taxon>Streptosporangiales</taxon>
        <taxon>Streptosporangiaceae</taxon>
        <taxon>Nonomuraea</taxon>
    </lineage>
</organism>
<protein>
    <submittedName>
        <fullName evidence="3">3-hydroxyacyl-[acyl-carrier-protein] dehydratase</fullName>
        <ecNumber evidence="3">4.2.1.59</ecNumber>
    </submittedName>
</protein>
<evidence type="ECO:0000256" key="2">
    <source>
        <dbReference type="ARBA" id="ARBA00023239"/>
    </source>
</evidence>
<evidence type="ECO:0000313" key="4">
    <source>
        <dbReference type="Proteomes" id="UP000583800"/>
    </source>
</evidence>
<comment type="caution">
    <text evidence="3">The sequence shown here is derived from an EMBL/GenBank/DDBJ whole genome shotgun (WGS) entry which is preliminary data.</text>
</comment>
<dbReference type="SUPFAM" id="SSF54637">
    <property type="entry name" value="Thioesterase/thiol ester dehydrase-isomerase"/>
    <property type="match status" value="1"/>
</dbReference>
<dbReference type="GO" id="GO:0019171">
    <property type="term" value="F:(3R)-hydroxyacyl-[acyl-carrier-protein] dehydratase activity"/>
    <property type="evidence" value="ECO:0007669"/>
    <property type="project" value="UniProtKB-EC"/>
</dbReference>
<comment type="similarity">
    <text evidence="1">Belongs to the thioester dehydratase family. FabZ subfamily.</text>
</comment>
<keyword evidence="4" id="KW-1185">Reference proteome</keyword>
<accession>A0A7X0C3K7</accession>
<dbReference type="RefSeq" id="WP_221496492.1">
    <property type="nucleotide sequence ID" value="NZ_JACHJB010000002.1"/>
</dbReference>
<gene>
    <name evidence="3" type="ORF">FHU36_004312</name>
</gene>
<dbReference type="EMBL" id="JACHJB010000002">
    <property type="protein sequence ID" value="MBB6347767.1"/>
    <property type="molecule type" value="Genomic_DNA"/>
</dbReference>
<dbReference type="AlphaFoldDB" id="A0A7X0C3K7"/>
<evidence type="ECO:0000256" key="1">
    <source>
        <dbReference type="ARBA" id="ARBA00009174"/>
    </source>
</evidence>
<dbReference type="EC" id="4.2.1.59" evidence="3"/>
<reference evidence="3 4" key="1">
    <citation type="submission" date="2020-08" db="EMBL/GenBank/DDBJ databases">
        <title>Sequencing the genomes of 1000 actinobacteria strains.</title>
        <authorList>
            <person name="Klenk H.-P."/>
        </authorList>
    </citation>
    <scope>NUCLEOTIDE SEQUENCE [LARGE SCALE GENOMIC DNA]</scope>
    <source>
        <strain evidence="3 4">DSM 45913</strain>
    </source>
</reference>
<dbReference type="PANTHER" id="PTHR30272:SF1">
    <property type="entry name" value="3-HYDROXYACYL-[ACYL-CARRIER-PROTEIN] DEHYDRATASE"/>
    <property type="match status" value="1"/>
</dbReference>
<dbReference type="PANTHER" id="PTHR30272">
    <property type="entry name" value="3-HYDROXYACYL-[ACYL-CARRIER-PROTEIN] DEHYDRATASE"/>
    <property type="match status" value="1"/>
</dbReference>
<dbReference type="Pfam" id="PF07977">
    <property type="entry name" value="FabA"/>
    <property type="match status" value="1"/>
</dbReference>
<proteinExistence type="inferred from homology"/>
<dbReference type="InterPro" id="IPR029069">
    <property type="entry name" value="HotDog_dom_sf"/>
</dbReference>
<sequence>MSERPPELSEHHRIKALLPQRHPLLLVDRVVSVRPGHSLSAVKAVTAAEPCYRDVPDGAPASAYAYPASLLLESLGQAAALLWLAEAGAIGPDHVLMFAGARGYRLLGEAHPGDVLRHDVEMTQVKADTVFATGQTYAGSTLIATADTLIAVRRPRSVLEPATISQ</sequence>
<name>A0A7X0C3K7_9ACTN</name>